<dbReference type="PANTHER" id="PTHR38463:SF1">
    <property type="entry name" value="STRESS RESPONSE PROTEIN YSNF"/>
    <property type="match status" value="1"/>
</dbReference>
<evidence type="ECO:0000313" key="5">
    <source>
        <dbReference type="Proteomes" id="UP000032452"/>
    </source>
</evidence>
<evidence type="ECO:0000259" key="3">
    <source>
        <dbReference type="Pfam" id="PF09557"/>
    </source>
</evidence>
<dbReference type="InterPro" id="IPR011033">
    <property type="entry name" value="PRC_barrel-like_sf"/>
</dbReference>
<feature type="region of interest" description="Disordered" evidence="1">
    <location>
        <begin position="276"/>
        <end position="305"/>
    </location>
</feature>
<dbReference type="GO" id="GO:0019684">
    <property type="term" value="P:photosynthesis, light reaction"/>
    <property type="evidence" value="ECO:0007669"/>
    <property type="project" value="InterPro"/>
</dbReference>
<gene>
    <name evidence="4" type="ORF">UH38_14835</name>
</gene>
<sequence length="305" mass="34570">MVLYKLKDFDSDYQDAAGRDDIVGLDVYTDQDDEKVGSVKNILVDEAGRFRYLVVDTGFWIFGKQVLLPVGRTRIFPSSKRVYALGFTKEQAQNLPEFNDDLRIDNDYEEQVRGVYRTAPIERSAALESSAPLDTPKAYQAPTTEAIPAPAPAANYDRSTYTYEQEPHLYDINHQDQQTLKLYEERLVASKQRRSAGEVAIGKRVETETAQVSVPIEREQVVIERVTPTNAGTPVSPTTGAFQEGEVAHVQLYEETPDIRKETVVGEEVRIRKEVEQDTVEAQETVRREKLDINTQNPSDVDRRI</sequence>
<evidence type="ECO:0000313" key="4">
    <source>
        <dbReference type="EMBL" id="KJH71056.1"/>
    </source>
</evidence>
<protein>
    <submittedName>
        <fullName evidence="4">Photosystem reaction center subunit H</fullName>
    </submittedName>
</protein>
<dbReference type="RefSeq" id="WP_045055442.1">
    <property type="nucleotide sequence ID" value="NZ_CAWMDP010000060.1"/>
</dbReference>
<dbReference type="InterPro" id="IPR027275">
    <property type="entry name" value="PRC-brl_dom"/>
</dbReference>
<dbReference type="SUPFAM" id="SSF50346">
    <property type="entry name" value="PRC-barrel domain"/>
    <property type="match status" value="1"/>
</dbReference>
<dbReference type="PATRIC" id="fig|1618023.3.peg.5365"/>
<dbReference type="Pfam" id="PF09557">
    <property type="entry name" value="DUF2382"/>
    <property type="match status" value="1"/>
</dbReference>
<keyword evidence="5" id="KW-1185">Reference proteome</keyword>
<evidence type="ECO:0000256" key="1">
    <source>
        <dbReference type="SAM" id="MobiDB-lite"/>
    </source>
</evidence>
<dbReference type="AlphaFoldDB" id="A0A0D8ZUY4"/>
<dbReference type="Proteomes" id="UP000032452">
    <property type="component" value="Unassembled WGS sequence"/>
</dbReference>
<dbReference type="Gene3D" id="3.90.50.10">
    <property type="entry name" value="Photosynthetic Reaction Center, subunit H, domain 2"/>
    <property type="match status" value="1"/>
</dbReference>
<name>A0A0D8ZUY4_9CYAN</name>
<dbReference type="NCBIfam" id="TIGR02271">
    <property type="entry name" value="YsnF/AvaK domain"/>
    <property type="match status" value="1"/>
</dbReference>
<dbReference type="InterPro" id="IPR052967">
    <property type="entry name" value="Stress_Response_Assoc"/>
</dbReference>
<feature type="region of interest" description="Disordered" evidence="1">
    <location>
        <begin position="127"/>
        <end position="155"/>
    </location>
</feature>
<feature type="domain" description="PRC-barrel" evidence="2">
    <location>
        <begin position="19"/>
        <end position="71"/>
    </location>
</feature>
<dbReference type="PANTHER" id="PTHR38463">
    <property type="entry name" value="STRESS RESPONSE PROTEIN YSNF"/>
    <property type="match status" value="1"/>
</dbReference>
<accession>A0A0D8ZUY4</accession>
<dbReference type="EMBL" id="JYON01000015">
    <property type="protein sequence ID" value="KJH71056.1"/>
    <property type="molecule type" value="Genomic_DNA"/>
</dbReference>
<feature type="domain" description="DUF2382" evidence="3">
    <location>
        <begin position="180"/>
        <end position="293"/>
    </location>
</feature>
<dbReference type="InterPro" id="IPR014747">
    <property type="entry name" value="Bac_photo_RC_H_C"/>
</dbReference>
<feature type="compositionally biased region" description="Low complexity" evidence="1">
    <location>
        <begin position="141"/>
        <end position="154"/>
    </location>
</feature>
<evidence type="ECO:0000259" key="2">
    <source>
        <dbReference type="Pfam" id="PF05239"/>
    </source>
</evidence>
<reference evidence="4 5" key="1">
    <citation type="submission" date="2015-02" db="EMBL/GenBank/DDBJ databases">
        <title>Draft genome of a novel marine cyanobacterium (Chroococcales) isolated from South Atlantic Ocean.</title>
        <authorList>
            <person name="Rigonato J."/>
            <person name="Alvarenga D.O."/>
            <person name="Branco L.H."/>
            <person name="Varani A.M."/>
            <person name="Brandini F.P."/>
            <person name="Fiore M.F."/>
        </authorList>
    </citation>
    <scope>NUCLEOTIDE SEQUENCE [LARGE SCALE GENOMIC DNA]</scope>
    <source>
        <strain evidence="4 5">CENA595</strain>
    </source>
</reference>
<dbReference type="GO" id="GO:0030077">
    <property type="term" value="C:plasma membrane light-harvesting complex"/>
    <property type="evidence" value="ECO:0007669"/>
    <property type="project" value="InterPro"/>
</dbReference>
<dbReference type="Pfam" id="PF05239">
    <property type="entry name" value="PRC"/>
    <property type="match status" value="1"/>
</dbReference>
<organism evidence="4 5">
    <name type="scientific">Aliterella atlantica CENA595</name>
    <dbReference type="NCBI Taxonomy" id="1618023"/>
    <lineage>
        <taxon>Bacteria</taxon>
        <taxon>Bacillati</taxon>
        <taxon>Cyanobacteriota</taxon>
        <taxon>Cyanophyceae</taxon>
        <taxon>Chroococcidiopsidales</taxon>
        <taxon>Aliterellaceae</taxon>
        <taxon>Aliterella</taxon>
    </lineage>
</organism>
<dbReference type="STRING" id="1618023.UH38_14835"/>
<dbReference type="OrthoDB" id="510842at2"/>
<proteinExistence type="predicted"/>
<comment type="caution">
    <text evidence="4">The sequence shown here is derived from an EMBL/GenBank/DDBJ whole genome shotgun (WGS) entry which is preliminary data.</text>
</comment>
<dbReference type="InterPro" id="IPR019060">
    <property type="entry name" value="DUF2382"/>
</dbReference>